<dbReference type="HOGENOM" id="CLU_2161904_0_0_1"/>
<gene>
    <name evidence="3" type="ORF">BRADI_5g20230v3</name>
</gene>
<feature type="region of interest" description="Disordered" evidence="1">
    <location>
        <begin position="92"/>
        <end position="111"/>
    </location>
</feature>
<keyword evidence="5" id="KW-1185">Reference proteome</keyword>
<reference evidence="3 4" key="1">
    <citation type="journal article" date="2010" name="Nature">
        <title>Genome sequencing and analysis of the model grass Brachypodium distachyon.</title>
        <authorList>
            <consortium name="International Brachypodium Initiative"/>
        </authorList>
    </citation>
    <scope>NUCLEOTIDE SEQUENCE [LARGE SCALE GENOMIC DNA]</scope>
    <source>
        <strain evidence="3 4">Bd21</strain>
    </source>
</reference>
<evidence type="ECO:0000313" key="5">
    <source>
        <dbReference type="Proteomes" id="UP000008810"/>
    </source>
</evidence>
<evidence type="ECO:0000313" key="3">
    <source>
        <dbReference type="EMBL" id="KQJ84337.1"/>
    </source>
</evidence>
<evidence type="ECO:0000313" key="4">
    <source>
        <dbReference type="EnsemblPlants" id="KQJ84337"/>
    </source>
</evidence>
<feature type="signal peptide" evidence="2">
    <location>
        <begin position="1"/>
        <end position="15"/>
    </location>
</feature>
<accession>I1J198</accession>
<name>I1J198_BRADI</name>
<dbReference type="EMBL" id="CM000884">
    <property type="protein sequence ID" value="KQJ84337.1"/>
    <property type="molecule type" value="Genomic_DNA"/>
</dbReference>
<feature type="chain" id="PRO_5014095742" evidence="2">
    <location>
        <begin position="16"/>
        <end position="111"/>
    </location>
</feature>
<dbReference type="InParanoid" id="I1J198"/>
<dbReference type="EnsemblPlants" id="KQJ84337">
    <property type="protein sequence ID" value="KQJ84337"/>
    <property type="gene ID" value="BRADI_5g20230v3"/>
</dbReference>
<protein>
    <submittedName>
        <fullName evidence="3 4">Uncharacterized protein</fullName>
    </submittedName>
</protein>
<reference evidence="4" key="3">
    <citation type="submission" date="2018-08" db="UniProtKB">
        <authorList>
            <consortium name="EnsemblPlants"/>
        </authorList>
    </citation>
    <scope>IDENTIFICATION</scope>
    <source>
        <strain evidence="4">cv. Bd21</strain>
    </source>
</reference>
<sequence length="111" mass="12089">MLALIFIWMWNPLYEKWIVCHLFPDAYYYDGVPVGLGQPKPTIEGQRTCLAHQATVASPDSGVNRGQRETACRRLATPAGVLPRASARLCRATRGSAKPPRTAPLPLSASG</sequence>
<proteinExistence type="predicted"/>
<organism evidence="4">
    <name type="scientific">Brachypodium distachyon</name>
    <name type="common">Purple false brome</name>
    <name type="synonym">Trachynia distachya</name>
    <dbReference type="NCBI Taxonomy" id="15368"/>
    <lineage>
        <taxon>Eukaryota</taxon>
        <taxon>Viridiplantae</taxon>
        <taxon>Streptophyta</taxon>
        <taxon>Embryophyta</taxon>
        <taxon>Tracheophyta</taxon>
        <taxon>Spermatophyta</taxon>
        <taxon>Magnoliopsida</taxon>
        <taxon>Liliopsida</taxon>
        <taxon>Poales</taxon>
        <taxon>Poaceae</taxon>
        <taxon>BOP clade</taxon>
        <taxon>Pooideae</taxon>
        <taxon>Stipodae</taxon>
        <taxon>Brachypodieae</taxon>
        <taxon>Brachypodium</taxon>
    </lineage>
</organism>
<dbReference type="Gramene" id="KQJ84337">
    <property type="protein sequence ID" value="KQJ84337"/>
    <property type="gene ID" value="BRADI_5g20230v3"/>
</dbReference>
<evidence type="ECO:0000256" key="2">
    <source>
        <dbReference type="SAM" id="SignalP"/>
    </source>
</evidence>
<dbReference type="Proteomes" id="UP000008810">
    <property type="component" value="Chromosome 5"/>
</dbReference>
<dbReference type="AlphaFoldDB" id="I1J198"/>
<evidence type="ECO:0000256" key="1">
    <source>
        <dbReference type="SAM" id="MobiDB-lite"/>
    </source>
</evidence>
<keyword evidence="2" id="KW-0732">Signal</keyword>
<reference evidence="3" key="2">
    <citation type="submission" date="2017-06" db="EMBL/GenBank/DDBJ databases">
        <title>WGS assembly of Brachypodium distachyon.</title>
        <authorList>
            <consortium name="The International Brachypodium Initiative"/>
            <person name="Lucas S."/>
            <person name="Harmon-Smith M."/>
            <person name="Lail K."/>
            <person name="Tice H."/>
            <person name="Grimwood J."/>
            <person name="Bruce D."/>
            <person name="Barry K."/>
            <person name="Shu S."/>
            <person name="Lindquist E."/>
            <person name="Wang M."/>
            <person name="Pitluck S."/>
            <person name="Vogel J.P."/>
            <person name="Garvin D.F."/>
            <person name="Mockler T.C."/>
            <person name="Schmutz J."/>
            <person name="Rokhsar D."/>
            <person name="Bevan M.W."/>
        </authorList>
    </citation>
    <scope>NUCLEOTIDE SEQUENCE</scope>
    <source>
        <strain evidence="3">Bd21</strain>
    </source>
</reference>